<gene>
    <name evidence="9" type="ORF">A0U89_13855</name>
</gene>
<dbReference type="InterPro" id="IPR035906">
    <property type="entry name" value="MetI-like_sf"/>
</dbReference>
<feature type="transmembrane region" description="Helical" evidence="8">
    <location>
        <begin position="66"/>
        <end position="94"/>
    </location>
</feature>
<feature type="transmembrane region" description="Helical" evidence="8">
    <location>
        <begin position="200"/>
        <end position="225"/>
    </location>
</feature>
<geneLocation type="plasmid" evidence="10">
    <name>pkb14400_1</name>
</geneLocation>
<sequence>MSTRLTAPSRVMQGALLMPGVVALVLTFVLPLVWLGRMSLMPPAGTAPQTVALSLHAYGRVLGDGFYWWIIWRTLCIGVATVCVAVPMAFPIALFLARSQSRWRGLLIVLAIAPLMTSTVIRTYGWMVILSRHGIVNSLLVGSGLFTHPIRLDNGIFATVLALVEILMPYAIISILSNLGRLSTDLEQAGAILGARPVQVFIRIVVPLALPGLLTASLLVFVLTISSLVTPQLMGGGRVFVLATEIFNATTVTLDWPFAGALSIVLLVLFGVVISLYQRVLQRVEGGL</sequence>
<feature type="transmembrane region" description="Helical" evidence="8">
    <location>
        <begin position="106"/>
        <end position="129"/>
    </location>
</feature>
<dbReference type="GO" id="GO:0055085">
    <property type="term" value="P:transmembrane transport"/>
    <property type="evidence" value="ECO:0007669"/>
    <property type="project" value="InterPro"/>
</dbReference>
<feature type="transmembrane region" description="Helical" evidence="8">
    <location>
        <begin position="156"/>
        <end position="179"/>
    </location>
</feature>
<dbReference type="PROSITE" id="PS50928">
    <property type="entry name" value="ABC_TM1"/>
    <property type="match status" value="1"/>
</dbReference>
<dbReference type="EMBL" id="CP014675">
    <property type="protein sequence ID" value="AOX18401.1"/>
    <property type="molecule type" value="Genomic_DNA"/>
</dbReference>
<comment type="subcellular location">
    <subcellularLocation>
        <location evidence="1 8">Cell membrane</location>
        <topology evidence="1 8">Multi-pass membrane protein</topology>
    </subcellularLocation>
</comment>
<evidence type="ECO:0000256" key="7">
    <source>
        <dbReference type="ARBA" id="ARBA00023136"/>
    </source>
</evidence>
<dbReference type="PANTHER" id="PTHR42929:SF5">
    <property type="entry name" value="ABC TRANSPORTER PERMEASE PROTEIN"/>
    <property type="match status" value="1"/>
</dbReference>
<dbReference type="CDD" id="cd06261">
    <property type="entry name" value="TM_PBP2"/>
    <property type="match status" value="1"/>
</dbReference>
<comment type="similarity">
    <text evidence="2">Belongs to the binding-protein-dependent transport system permease family. CysTW subfamily.</text>
</comment>
<feature type="transmembrane region" description="Helical" evidence="8">
    <location>
        <begin position="256"/>
        <end position="277"/>
    </location>
</feature>
<keyword evidence="3 8" id="KW-0813">Transport</keyword>
<keyword evidence="10" id="KW-1185">Reference proteome</keyword>
<proteinExistence type="inferred from homology"/>
<evidence type="ECO:0000313" key="10">
    <source>
        <dbReference type="Proteomes" id="UP000179145"/>
    </source>
</evidence>
<keyword evidence="5 8" id="KW-0812">Transmembrane</keyword>
<feature type="transmembrane region" description="Helical" evidence="8">
    <location>
        <begin position="12"/>
        <end position="34"/>
    </location>
</feature>
<name>A0A1D8UXR8_9PROT</name>
<dbReference type="AlphaFoldDB" id="A0A1D8UXR8"/>
<dbReference type="KEGG" id="kba:A0U89_13855"/>
<organism evidence="9 10">
    <name type="scientific">Kozakia baliensis</name>
    <dbReference type="NCBI Taxonomy" id="153496"/>
    <lineage>
        <taxon>Bacteria</taxon>
        <taxon>Pseudomonadati</taxon>
        <taxon>Pseudomonadota</taxon>
        <taxon>Alphaproteobacteria</taxon>
        <taxon>Acetobacterales</taxon>
        <taxon>Acetobacteraceae</taxon>
        <taxon>Kozakia</taxon>
    </lineage>
</organism>
<keyword evidence="4" id="KW-1003">Cell membrane</keyword>
<evidence type="ECO:0000313" key="9">
    <source>
        <dbReference type="EMBL" id="AOX18401.1"/>
    </source>
</evidence>
<dbReference type="Gene3D" id="1.10.3720.10">
    <property type="entry name" value="MetI-like"/>
    <property type="match status" value="1"/>
</dbReference>
<evidence type="ECO:0000256" key="4">
    <source>
        <dbReference type="ARBA" id="ARBA00022475"/>
    </source>
</evidence>
<evidence type="ECO:0000256" key="2">
    <source>
        <dbReference type="ARBA" id="ARBA00007069"/>
    </source>
</evidence>
<dbReference type="SUPFAM" id="SSF161098">
    <property type="entry name" value="MetI-like"/>
    <property type="match status" value="1"/>
</dbReference>
<reference evidence="9 10" key="1">
    <citation type="journal article" date="2016" name="Microb. Cell Fact.">
        <title>Dissection of exopolysaccharide biosynthesis in Kozakia baliensis.</title>
        <authorList>
            <person name="Brandt J.U."/>
            <person name="Jakob F."/>
            <person name="Behr J."/>
            <person name="Geissler A.J."/>
            <person name="Vogel R.F."/>
        </authorList>
    </citation>
    <scope>NUCLEOTIDE SEQUENCE [LARGE SCALE GENOMIC DNA]</scope>
    <source>
        <strain evidence="9 10">DSM 14400</strain>
        <plasmid evidence="10">Plasmid pkb14400_1</plasmid>
    </source>
</reference>
<keyword evidence="6 8" id="KW-1133">Transmembrane helix</keyword>
<evidence type="ECO:0000256" key="3">
    <source>
        <dbReference type="ARBA" id="ARBA00022448"/>
    </source>
</evidence>
<evidence type="ECO:0000256" key="5">
    <source>
        <dbReference type="ARBA" id="ARBA00022692"/>
    </source>
</evidence>
<dbReference type="OrthoDB" id="7915284at2"/>
<dbReference type="Pfam" id="PF00528">
    <property type="entry name" value="BPD_transp_1"/>
    <property type="match status" value="1"/>
</dbReference>
<evidence type="ECO:0000256" key="1">
    <source>
        <dbReference type="ARBA" id="ARBA00004651"/>
    </source>
</evidence>
<dbReference type="GO" id="GO:0005886">
    <property type="term" value="C:plasma membrane"/>
    <property type="evidence" value="ECO:0007669"/>
    <property type="project" value="UniProtKB-SubCell"/>
</dbReference>
<dbReference type="InterPro" id="IPR000515">
    <property type="entry name" value="MetI-like"/>
</dbReference>
<dbReference type="RefSeq" id="WP_070403885.1">
    <property type="nucleotide sequence ID" value="NZ_BJVW01000016.1"/>
</dbReference>
<dbReference type="Proteomes" id="UP000179145">
    <property type="component" value="Plasmid pKB14400_1"/>
</dbReference>
<accession>A0A1D8UXR8</accession>
<keyword evidence="7 8" id="KW-0472">Membrane</keyword>
<keyword evidence="9" id="KW-0614">Plasmid</keyword>
<dbReference type="PANTHER" id="PTHR42929">
    <property type="entry name" value="INNER MEMBRANE ABC TRANSPORTER PERMEASE PROTEIN YDCU-RELATED-RELATED"/>
    <property type="match status" value="1"/>
</dbReference>
<evidence type="ECO:0000256" key="6">
    <source>
        <dbReference type="ARBA" id="ARBA00022989"/>
    </source>
</evidence>
<protein>
    <submittedName>
        <fullName evidence="9">Polyamine ABC transporter permease</fullName>
    </submittedName>
</protein>
<evidence type="ECO:0000256" key="8">
    <source>
        <dbReference type="RuleBase" id="RU363032"/>
    </source>
</evidence>